<dbReference type="EMBL" id="JAUUTY010000004">
    <property type="protein sequence ID" value="KAK1654018.1"/>
    <property type="molecule type" value="Genomic_DNA"/>
</dbReference>
<organism evidence="3 4">
    <name type="scientific">Lolium multiflorum</name>
    <name type="common">Italian ryegrass</name>
    <name type="synonym">Lolium perenne subsp. multiflorum</name>
    <dbReference type="NCBI Taxonomy" id="4521"/>
    <lineage>
        <taxon>Eukaryota</taxon>
        <taxon>Viridiplantae</taxon>
        <taxon>Streptophyta</taxon>
        <taxon>Embryophyta</taxon>
        <taxon>Tracheophyta</taxon>
        <taxon>Spermatophyta</taxon>
        <taxon>Magnoliopsida</taxon>
        <taxon>Liliopsida</taxon>
        <taxon>Poales</taxon>
        <taxon>Poaceae</taxon>
        <taxon>BOP clade</taxon>
        <taxon>Pooideae</taxon>
        <taxon>Poodae</taxon>
        <taxon>Poeae</taxon>
        <taxon>Poeae Chloroplast Group 2 (Poeae type)</taxon>
        <taxon>Loliodinae</taxon>
        <taxon>Loliinae</taxon>
        <taxon>Lolium</taxon>
    </lineage>
</organism>
<feature type="compositionally biased region" description="Basic and acidic residues" evidence="2">
    <location>
        <begin position="120"/>
        <end position="131"/>
    </location>
</feature>
<evidence type="ECO:0000313" key="4">
    <source>
        <dbReference type="Proteomes" id="UP001231189"/>
    </source>
</evidence>
<dbReference type="AlphaFoldDB" id="A0AAD8WF82"/>
<reference evidence="3" key="1">
    <citation type="submission" date="2023-07" db="EMBL/GenBank/DDBJ databases">
        <title>A chromosome-level genome assembly of Lolium multiflorum.</title>
        <authorList>
            <person name="Chen Y."/>
            <person name="Copetti D."/>
            <person name="Kolliker R."/>
            <person name="Studer B."/>
        </authorList>
    </citation>
    <scope>NUCLEOTIDE SEQUENCE</scope>
    <source>
        <strain evidence="3">02402/16</strain>
        <tissue evidence="3">Leaf</tissue>
    </source>
</reference>
<sequence>MWLCSCPMDETRVNVAELSEKELLDEVRRVTHFSQEDSIPLLSPQPPFDANHPLNEVQLAPEHFQHMSGDNLEERSSPIPVESRTEEKVDPEDEDDDPANPEAFSIDPRSFADDTSDTAESNHDDDADRAAFVDAAAEKANVQPSKRSSGGFADEDDLYDVDKGFIEPPPKKAKTSSSKPAPAGSEASAPATTPVAQLSTASSLSKGKEIPLTAAITASPPPGKPDFQTVISTMEAFASQFTSLEADKVWLQKEVESVSSKLDDAVKMAAEACHNVDSLKEELEKLRNKLKDDEALKIAAEAQRSERDNVLCQSILVAGSRGFPGHLDELVP</sequence>
<feature type="compositionally biased region" description="Low complexity" evidence="2">
    <location>
        <begin position="175"/>
        <end position="191"/>
    </location>
</feature>
<feature type="compositionally biased region" description="Acidic residues" evidence="2">
    <location>
        <begin position="89"/>
        <end position="99"/>
    </location>
</feature>
<dbReference type="Proteomes" id="UP001231189">
    <property type="component" value="Unassembled WGS sequence"/>
</dbReference>
<accession>A0AAD8WF82</accession>
<comment type="caution">
    <text evidence="3">The sequence shown here is derived from an EMBL/GenBank/DDBJ whole genome shotgun (WGS) entry which is preliminary data.</text>
</comment>
<proteinExistence type="predicted"/>
<protein>
    <submittedName>
        <fullName evidence="3">Uncharacterized protein</fullName>
    </submittedName>
</protein>
<feature type="coiled-coil region" evidence="1">
    <location>
        <begin position="262"/>
        <end position="303"/>
    </location>
</feature>
<evidence type="ECO:0000313" key="3">
    <source>
        <dbReference type="EMBL" id="KAK1654018.1"/>
    </source>
</evidence>
<feature type="region of interest" description="Disordered" evidence="2">
    <location>
        <begin position="69"/>
        <end position="204"/>
    </location>
</feature>
<feature type="compositionally biased region" description="Polar residues" evidence="2">
    <location>
        <begin position="194"/>
        <end position="204"/>
    </location>
</feature>
<evidence type="ECO:0000256" key="1">
    <source>
        <dbReference type="SAM" id="Coils"/>
    </source>
</evidence>
<gene>
    <name evidence="3" type="ORF">QYE76_071823</name>
</gene>
<keyword evidence="1" id="KW-0175">Coiled coil</keyword>
<name>A0AAD8WF82_LOLMU</name>
<keyword evidence="4" id="KW-1185">Reference proteome</keyword>
<evidence type="ECO:0000256" key="2">
    <source>
        <dbReference type="SAM" id="MobiDB-lite"/>
    </source>
</evidence>